<dbReference type="SUPFAM" id="SSF56601">
    <property type="entry name" value="beta-lactamase/transpeptidase-like"/>
    <property type="match status" value="1"/>
</dbReference>
<organism evidence="4 5">
    <name type="scientific">Falsiroseomonas stagni DSM 19981</name>
    <dbReference type="NCBI Taxonomy" id="1123062"/>
    <lineage>
        <taxon>Bacteria</taxon>
        <taxon>Pseudomonadati</taxon>
        <taxon>Pseudomonadota</taxon>
        <taxon>Alphaproteobacteria</taxon>
        <taxon>Acetobacterales</taxon>
        <taxon>Roseomonadaceae</taxon>
        <taxon>Falsiroseomonas</taxon>
    </lineage>
</organism>
<dbReference type="InterPro" id="IPR012856">
    <property type="entry name" value="DAP_B_dom"/>
</dbReference>
<reference evidence="4 5" key="1">
    <citation type="submission" date="2016-10" db="EMBL/GenBank/DDBJ databases">
        <authorList>
            <person name="de Groot N.N."/>
        </authorList>
    </citation>
    <scope>NUCLEOTIDE SEQUENCE [LARGE SCALE GENOMIC DNA]</scope>
    <source>
        <strain evidence="4 5">DSM 19981</strain>
    </source>
</reference>
<evidence type="ECO:0000259" key="2">
    <source>
        <dbReference type="Pfam" id="PF00144"/>
    </source>
</evidence>
<sequence length="519" mass="55626">MTQDMAARLDALAASLPRRYPGPGGAIAVLRQGEVLLRRAWGFANAERRIPFTPHSLFRMCSITKQFTCAAMLAALPDPGRLNAAIRARLPRLAGEVPDVLHLAHNQSGLRDYWAVAMLHGSPAEAPFGDVEAGRVIGATQSLHFAPGTRYSYVNQNFRLISDALEEVTGRGFAELLRDHVFQPAGMHSAMLAADTRAMPDGTEGYEGSVATGFRAAENRILWTGDAGMGASLDDMIAWERHIDATRDDAASLYNRLSVPVAFADGAAAPYGFGLGRGREFGRATTGHGGALRGWRSHRLHMAAERLSVVVVFNHLSDAHAAALDALAAVLGEARPTAAAWPMPAWLGAYQDPETALSVRIDEAGPGLLRLRFGHSAERLEMREDGSADNGRTRLTMTPAGLRMERPQENQVALLRPCAGNAAPDIAGDYRCAELDAVLTILDAGGVPHGAFSGFLGQGRMEALEPVGPDLWVLPCPRALDHTPPGDWTLAFRRDGAGRVAGVTVGCWLARGLAYERVT</sequence>
<dbReference type="InterPro" id="IPR001466">
    <property type="entry name" value="Beta-lactam-related"/>
</dbReference>
<dbReference type="SUPFAM" id="SSF50886">
    <property type="entry name" value="D-aminopeptidase, middle and C-terminal domains"/>
    <property type="match status" value="2"/>
</dbReference>
<dbReference type="RefSeq" id="WP_092954218.1">
    <property type="nucleotide sequence ID" value="NZ_FOSQ01000001.1"/>
</dbReference>
<dbReference type="EMBL" id="FOSQ01000001">
    <property type="protein sequence ID" value="SFK17776.1"/>
    <property type="molecule type" value="Genomic_DNA"/>
</dbReference>
<dbReference type="InterPro" id="IPR012338">
    <property type="entry name" value="Beta-lactam/transpept-like"/>
</dbReference>
<protein>
    <submittedName>
        <fullName evidence="4">D-aminopeptidase</fullName>
    </submittedName>
</protein>
<name>A0A1I3XFC8_9PROT</name>
<dbReference type="Proteomes" id="UP000199473">
    <property type="component" value="Unassembled WGS sequence"/>
</dbReference>
<dbReference type="Gene3D" id="3.40.710.10">
    <property type="entry name" value="DD-peptidase/beta-lactamase superfamily"/>
    <property type="match status" value="1"/>
</dbReference>
<evidence type="ECO:0000313" key="5">
    <source>
        <dbReference type="Proteomes" id="UP000199473"/>
    </source>
</evidence>
<dbReference type="NCBIfam" id="NF009622">
    <property type="entry name" value="PRK13128.1"/>
    <property type="match status" value="1"/>
</dbReference>
<dbReference type="OrthoDB" id="7791015at2"/>
<dbReference type="AlphaFoldDB" id="A0A1I3XFC8"/>
<dbReference type="Pfam" id="PF07930">
    <property type="entry name" value="DAP_B"/>
    <property type="match status" value="1"/>
</dbReference>
<feature type="domain" description="D-aminopeptidase" evidence="3">
    <location>
        <begin position="342"/>
        <end position="515"/>
    </location>
</feature>
<keyword evidence="5" id="KW-1185">Reference proteome</keyword>
<accession>A0A1I3XFC8</accession>
<evidence type="ECO:0000313" key="4">
    <source>
        <dbReference type="EMBL" id="SFK17776.1"/>
    </source>
</evidence>
<dbReference type="InterPro" id="IPR027279">
    <property type="entry name" value="D_amino_pept/lipop_sf"/>
</dbReference>
<evidence type="ECO:0000256" key="1">
    <source>
        <dbReference type="ARBA" id="ARBA00022438"/>
    </source>
</evidence>
<gene>
    <name evidence="4" type="ORF">SAMN02745775_101221</name>
</gene>
<dbReference type="PANTHER" id="PTHR46825">
    <property type="entry name" value="D-ALANYL-D-ALANINE-CARBOXYPEPTIDASE/ENDOPEPTIDASE AMPH"/>
    <property type="match status" value="1"/>
</dbReference>
<evidence type="ECO:0000259" key="3">
    <source>
        <dbReference type="Pfam" id="PF07930"/>
    </source>
</evidence>
<keyword evidence="1 4" id="KW-0378">Hydrolase</keyword>
<proteinExistence type="predicted"/>
<dbReference type="GO" id="GO:0004177">
    <property type="term" value="F:aminopeptidase activity"/>
    <property type="evidence" value="ECO:0007669"/>
    <property type="project" value="UniProtKB-KW"/>
</dbReference>
<dbReference type="PANTHER" id="PTHR46825:SF9">
    <property type="entry name" value="BETA-LACTAMASE-RELATED DOMAIN-CONTAINING PROTEIN"/>
    <property type="match status" value="1"/>
</dbReference>
<feature type="domain" description="Beta-lactamase-related" evidence="2">
    <location>
        <begin position="10"/>
        <end position="328"/>
    </location>
</feature>
<dbReference type="STRING" id="1123062.SAMN02745775_101221"/>
<dbReference type="InterPro" id="IPR050491">
    <property type="entry name" value="AmpC-like"/>
</dbReference>
<dbReference type="Gene3D" id="2.40.128.50">
    <property type="match status" value="2"/>
</dbReference>
<keyword evidence="1 4" id="KW-0645">Protease</keyword>
<keyword evidence="1 4" id="KW-0031">Aminopeptidase</keyword>
<dbReference type="Pfam" id="PF00144">
    <property type="entry name" value="Beta-lactamase"/>
    <property type="match status" value="1"/>
</dbReference>